<organism evidence="2 3">
    <name type="scientific">Tupaia chinensis</name>
    <name type="common">Chinese tree shrew</name>
    <name type="synonym">Tupaia belangeri chinensis</name>
    <dbReference type="NCBI Taxonomy" id="246437"/>
    <lineage>
        <taxon>Eukaryota</taxon>
        <taxon>Metazoa</taxon>
        <taxon>Chordata</taxon>
        <taxon>Craniata</taxon>
        <taxon>Vertebrata</taxon>
        <taxon>Euteleostomi</taxon>
        <taxon>Mammalia</taxon>
        <taxon>Eutheria</taxon>
        <taxon>Euarchontoglires</taxon>
        <taxon>Scandentia</taxon>
        <taxon>Tupaiidae</taxon>
        <taxon>Tupaia</taxon>
    </lineage>
</organism>
<reference evidence="3" key="1">
    <citation type="submission" date="2012-07" db="EMBL/GenBank/DDBJ databases">
        <title>Genome of the Chinese tree shrew, a rising model animal genetically related to primates.</title>
        <authorList>
            <person name="Zhang G."/>
            <person name="Fan Y."/>
            <person name="Yao Y."/>
            <person name="Huang Z."/>
        </authorList>
    </citation>
    <scope>NUCLEOTIDE SEQUENCE [LARGE SCALE GENOMIC DNA]</scope>
</reference>
<gene>
    <name evidence="2" type="ORF">TREES_T100019316</name>
</gene>
<keyword evidence="3" id="KW-1185">Reference proteome</keyword>
<evidence type="ECO:0000313" key="3">
    <source>
        <dbReference type="Proteomes" id="UP000011518"/>
    </source>
</evidence>
<dbReference type="InterPro" id="IPR028896">
    <property type="entry name" value="GcvT/YgfZ/DmdA"/>
</dbReference>
<evidence type="ECO:0000259" key="1">
    <source>
        <dbReference type="Pfam" id="PF08669"/>
    </source>
</evidence>
<dbReference type="Gene3D" id="3.30.1360.120">
    <property type="entry name" value="Probable tRNA modification gtpase trme, domain 1"/>
    <property type="match status" value="1"/>
</dbReference>
<dbReference type="EMBL" id="KB320510">
    <property type="protein sequence ID" value="ELW70026.1"/>
    <property type="molecule type" value="Genomic_DNA"/>
</dbReference>
<sequence length="166" mass="18196">MSALPPADFIGKQALKQIKAKGLKRRLVCLTLATDDVDPEGNESIWYNGKPADFIGKQALKQIKAKGLKRRLVCLTLATDDVDPEGNESIWYNGKVVGNTTSGSYSYSIQKSLAFAYVPTELSTVGQQVEVELLGNNYPAVIIQEPLVLTEPTRNRLQRKGGTDKT</sequence>
<dbReference type="Gene3D" id="2.40.30.110">
    <property type="entry name" value="Aminomethyltransferase beta-barrel domains"/>
    <property type="match status" value="1"/>
</dbReference>
<dbReference type="Pfam" id="PF08669">
    <property type="entry name" value="GCV_T_C"/>
    <property type="match status" value="1"/>
</dbReference>
<dbReference type="Proteomes" id="UP000011518">
    <property type="component" value="Unassembled WGS sequence"/>
</dbReference>
<dbReference type="STRING" id="246437.L9L4R6"/>
<accession>L9L4R6</accession>
<dbReference type="InParanoid" id="L9L4R6"/>
<dbReference type="PANTHER" id="PTHR43757:SF2">
    <property type="entry name" value="AMINOMETHYLTRANSFERASE, MITOCHONDRIAL"/>
    <property type="match status" value="1"/>
</dbReference>
<dbReference type="AlphaFoldDB" id="L9L4R6"/>
<feature type="domain" description="Aminomethyltransferase C-terminal" evidence="1">
    <location>
        <begin position="70"/>
        <end position="148"/>
    </location>
</feature>
<name>L9L4R6_TUPCH</name>
<dbReference type="InterPro" id="IPR027266">
    <property type="entry name" value="TrmE/GcvT-like"/>
</dbReference>
<reference evidence="3" key="2">
    <citation type="journal article" date="2013" name="Nat. Commun.">
        <title>Genome of the Chinese tree shrew.</title>
        <authorList>
            <person name="Fan Y."/>
            <person name="Huang Z.Y."/>
            <person name="Cao C.C."/>
            <person name="Chen C.S."/>
            <person name="Chen Y.X."/>
            <person name="Fan D.D."/>
            <person name="He J."/>
            <person name="Hou H.L."/>
            <person name="Hu L."/>
            <person name="Hu X.T."/>
            <person name="Jiang X.T."/>
            <person name="Lai R."/>
            <person name="Lang Y.S."/>
            <person name="Liang B."/>
            <person name="Liao S.G."/>
            <person name="Mu D."/>
            <person name="Ma Y.Y."/>
            <person name="Niu Y.Y."/>
            <person name="Sun X.Q."/>
            <person name="Xia J.Q."/>
            <person name="Xiao J."/>
            <person name="Xiong Z.Q."/>
            <person name="Xu L."/>
            <person name="Yang L."/>
            <person name="Zhang Y."/>
            <person name="Zhao W."/>
            <person name="Zhao X.D."/>
            <person name="Zheng Y.T."/>
            <person name="Zhou J.M."/>
            <person name="Zhu Y.B."/>
            <person name="Zhang G.J."/>
            <person name="Wang J."/>
            <person name="Yao Y.G."/>
        </authorList>
    </citation>
    <scope>NUCLEOTIDE SEQUENCE [LARGE SCALE GENOMIC DNA]</scope>
</reference>
<dbReference type="PANTHER" id="PTHR43757">
    <property type="entry name" value="AMINOMETHYLTRANSFERASE"/>
    <property type="match status" value="1"/>
</dbReference>
<proteinExistence type="predicted"/>
<evidence type="ECO:0000313" key="2">
    <source>
        <dbReference type="EMBL" id="ELW70026.1"/>
    </source>
</evidence>
<dbReference type="InterPro" id="IPR029043">
    <property type="entry name" value="GcvT/YgfZ_C"/>
</dbReference>
<dbReference type="SUPFAM" id="SSF101790">
    <property type="entry name" value="Aminomethyltransferase beta-barrel domain"/>
    <property type="match status" value="1"/>
</dbReference>
<dbReference type="FunFam" id="2.40.30.110:FF:000005">
    <property type="entry name" value="dimethylglycine dehydrogenase, mitochondrial"/>
    <property type="match status" value="1"/>
</dbReference>
<protein>
    <submittedName>
        <fullName evidence="2">Dimethylglycine dehydrogenase, mitochondrial</fullName>
    </submittedName>
</protein>
<dbReference type="GO" id="GO:0005739">
    <property type="term" value="C:mitochondrion"/>
    <property type="evidence" value="ECO:0007669"/>
    <property type="project" value="TreeGrafter"/>
</dbReference>
<dbReference type="InterPro" id="IPR013977">
    <property type="entry name" value="GcvT_C"/>
</dbReference>